<dbReference type="Proteomes" id="UP000315783">
    <property type="component" value="Unassembled WGS sequence"/>
</dbReference>
<feature type="compositionally biased region" description="Basic residues" evidence="1">
    <location>
        <begin position="18"/>
        <end position="27"/>
    </location>
</feature>
<feature type="compositionally biased region" description="Basic and acidic residues" evidence="1">
    <location>
        <begin position="1"/>
        <end position="10"/>
    </location>
</feature>
<name>A0A545VC14_9HYPO</name>
<reference evidence="2 3" key="1">
    <citation type="journal article" date="2019" name="Appl. Microbiol. Biotechnol.">
        <title>Genome sequence of Isaria javanica and comparative genome analysis insights into family S53 peptidase evolution in fungal entomopathogens.</title>
        <authorList>
            <person name="Lin R."/>
            <person name="Zhang X."/>
            <person name="Xin B."/>
            <person name="Zou M."/>
            <person name="Gao Y."/>
            <person name="Qin F."/>
            <person name="Hu Q."/>
            <person name="Xie B."/>
            <person name="Cheng X."/>
        </authorList>
    </citation>
    <scope>NUCLEOTIDE SEQUENCE [LARGE SCALE GENOMIC DNA]</scope>
    <source>
        <strain evidence="2 3">IJ1G</strain>
    </source>
</reference>
<evidence type="ECO:0000313" key="2">
    <source>
        <dbReference type="EMBL" id="TQV99248.1"/>
    </source>
</evidence>
<dbReference type="EMBL" id="SPUK01000002">
    <property type="protein sequence ID" value="TQV99248.1"/>
    <property type="molecule type" value="Genomic_DNA"/>
</dbReference>
<proteinExistence type="predicted"/>
<protein>
    <submittedName>
        <fullName evidence="2">Uncharacterized protein</fullName>
    </submittedName>
</protein>
<gene>
    <name evidence="2" type="ORF">IF1G_01463</name>
</gene>
<keyword evidence="3" id="KW-1185">Reference proteome</keyword>
<accession>A0A545VC14</accession>
<comment type="caution">
    <text evidence="2">The sequence shown here is derived from an EMBL/GenBank/DDBJ whole genome shotgun (WGS) entry which is preliminary data.</text>
</comment>
<evidence type="ECO:0000313" key="3">
    <source>
        <dbReference type="Proteomes" id="UP000315783"/>
    </source>
</evidence>
<organism evidence="2 3">
    <name type="scientific">Cordyceps javanica</name>
    <dbReference type="NCBI Taxonomy" id="43265"/>
    <lineage>
        <taxon>Eukaryota</taxon>
        <taxon>Fungi</taxon>
        <taxon>Dikarya</taxon>
        <taxon>Ascomycota</taxon>
        <taxon>Pezizomycotina</taxon>
        <taxon>Sordariomycetes</taxon>
        <taxon>Hypocreomycetidae</taxon>
        <taxon>Hypocreales</taxon>
        <taxon>Cordycipitaceae</taxon>
        <taxon>Cordyceps</taxon>
    </lineage>
</organism>
<dbReference type="AlphaFoldDB" id="A0A545VC14"/>
<feature type="region of interest" description="Disordered" evidence="1">
    <location>
        <begin position="1"/>
        <end position="27"/>
    </location>
</feature>
<evidence type="ECO:0000256" key="1">
    <source>
        <dbReference type="SAM" id="MobiDB-lite"/>
    </source>
</evidence>
<sequence length="90" mass="10369">MRETRRERRGSGAALGRQIHRERPNKRNMAKIKNMTKDSREADAWSHCIPWRKAKLPVQPVSSRRAVHGVSLHSFLSIMQKCSASYAMKP</sequence>